<organism evidence="2 3">
    <name type="scientific">Aurantimonas manganoxydans (strain ATCC BAA-1229 / DSM 21871 / SI85-9A1)</name>
    <dbReference type="NCBI Taxonomy" id="287752"/>
    <lineage>
        <taxon>Bacteria</taxon>
        <taxon>Pseudomonadati</taxon>
        <taxon>Pseudomonadota</taxon>
        <taxon>Alphaproteobacteria</taxon>
        <taxon>Hyphomicrobiales</taxon>
        <taxon>Aurantimonadaceae</taxon>
        <taxon>Aurantimonas</taxon>
    </lineage>
</organism>
<dbReference type="HOGENOM" id="CLU_056504_0_0_5"/>
<comment type="caution">
    <text evidence="2">The sequence shown here is derived from an EMBL/GenBank/DDBJ whole genome shotgun (WGS) entry which is preliminary data.</text>
</comment>
<protein>
    <submittedName>
        <fullName evidence="2">Possible polysaccharide pyruvyl transferase</fullName>
    </submittedName>
</protein>
<keyword evidence="3" id="KW-1185">Reference proteome</keyword>
<dbReference type="PANTHER" id="PTHR36836:SF1">
    <property type="entry name" value="COLANIC ACID BIOSYNTHESIS PROTEIN WCAK"/>
    <property type="match status" value="1"/>
</dbReference>
<reference evidence="2 3" key="1">
    <citation type="journal article" date="2008" name="Appl. Environ. Microbiol.">
        <title>Genomic insights into Mn(II) oxidation by the marine alphaproteobacterium Aurantimonas sp. strain SI85-9A1.</title>
        <authorList>
            <person name="Dick G.J."/>
            <person name="Podell S."/>
            <person name="Johnson H.A."/>
            <person name="Rivera-Espinoza Y."/>
            <person name="Bernier-Latmani R."/>
            <person name="McCarthy J.K."/>
            <person name="Torpey J.W."/>
            <person name="Clement B.G."/>
            <person name="Gaasterland T."/>
            <person name="Tebo B.M."/>
        </authorList>
    </citation>
    <scope>NUCLEOTIDE SEQUENCE [LARGE SCALE GENOMIC DNA]</scope>
    <source>
        <strain evidence="2 3">SI85-9A1</strain>
    </source>
</reference>
<proteinExistence type="predicted"/>
<dbReference type="OrthoDB" id="1814359at2"/>
<dbReference type="EMBL" id="AAPJ01000001">
    <property type="protein sequence ID" value="EAS51285.1"/>
    <property type="molecule type" value="Genomic_DNA"/>
</dbReference>
<name>Q1YMU6_AURMS</name>
<dbReference type="BioCyc" id="AURANTIMONAS:SI859A1_02100-MONOMER"/>
<evidence type="ECO:0000313" key="3">
    <source>
        <dbReference type="Proteomes" id="UP000000321"/>
    </source>
</evidence>
<dbReference type="InterPro" id="IPR007345">
    <property type="entry name" value="Polysacch_pyruvyl_Trfase"/>
</dbReference>
<sequence length="418" mass="44661">MTLNALDDHTLPFSCATVTRKGAASVAGRSIRLFNVKYSPNLGDGVLSECLEEALARRLGAADVASIDLAGREAYGGSGAGRHLALSVLNNLPQPVRRTAVRLPLALQSRRKWRPHYKTGLKACDAVVIGGGNLLADLDLNFPTKLALALDEAARRDLPVAFYGVGCAARWSDTGRHMLARVLARTDLKAVFVRDDASRINWNRLFGHALHVLAELVRDPGLLASETYRAARPISVGRRVGLGIMSDTAVRYHSDVVLRPGELADWYVAAASALCQDGASVVAFTNGSPEDKAMLAAIAERLEAAAPSVAFVEPRTPAELCETIAGLDRLIAFRMHAIIVAYSYGVPALALHWDPKLDAFMASVGLSEQVVAIGNAAPSGIPRRLDAAAAVFPSERRRERILAETRAGIGRLAAALEV</sequence>
<dbReference type="RefSeq" id="WP_009209927.1">
    <property type="nucleotide sequence ID" value="NZ_BBWP01000021.1"/>
</dbReference>
<gene>
    <name evidence="2" type="ORF">SI859A1_02100</name>
</gene>
<dbReference type="Proteomes" id="UP000000321">
    <property type="component" value="Unassembled WGS sequence"/>
</dbReference>
<dbReference type="PANTHER" id="PTHR36836">
    <property type="entry name" value="COLANIC ACID BIOSYNTHESIS PROTEIN WCAK"/>
    <property type="match status" value="1"/>
</dbReference>
<dbReference type="AlphaFoldDB" id="Q1YMU6"/>
<evidence type="ECO:0000313" key="2">
    <source>
        <dbReference type="EMBL" id="EAS51285.1"/>
    </source>
</evidence>
<evidence type="ECO:0000259" key="1">
    <source>
        <dbReference type="Pfam" id="PF04230"/>
    </source>
</evidence>
<accession>Q1YMU6</accession>
<keyword evidence="2" id="KW-0808">Transferase</keyword>
<dbReference type="GO" id="GO:0016740">
    <property type="term" value="F:transferase activity"/>
    <property type="evidence" value="ECO:0007669"/>
    <property type="project" value="UniProtKB-KW"/>
</dbReference>
<dbReference type="Pfam" id="PF04230">
    <property type="entry name" value="PS_pyruv_trans"/>
    <property type="match status" value="1"/>
</dbReference>
<feature type="domain" description="Polysaccharide pyruvyl transferase" evidence="1">
    <location>
        <begin position="41"/>
        <end position="354"/>
    </location>
</feature>